<evidence type="ECO:0000313" key="1">
    <source>
        <dbReference type="EMBL" id="SHI08989.1"/>
    </source>
</evidence>
<accession>A0A1M5YAP5</accession>
<keyword evidence="2" id="KW-1185">Reference proteome</keyword>
<gene>
    <name evidence="1" type="ORF">SAMN02745196_02786</name>
</gene>
<proteinExistence type="predicted"/>
<protein>
    <submittedName>
        <fullName evidence="1">Uncharacterized protein</fullName>
    </submittedName>
</protein>
<dbReference type="STRING" id="1121306.SAMN02745196_02786"/>
<reference evidence="1 2" key="1">
    <citation type="submission" date="2016-11" db="EMBL/GenBank/DDBJ databases">
        <authorList>
            <person name="Jaros S."/>
            <person name="Januszkiewicz K."/>
            <person name="Wedrychowicz H."/>
        </authorList>
    </citation>
    <scope>NUCLEOTIDE SEQUENCE [LARGE SCALE GENOMIC DNA]</scope>
    <source>
        <strain evidence="1 2">DSM 3089</strain>
    </source>
</reference>
<dbReference type="Proteomes" id="UP000184526">
    <property type="component" value="Unassembled WGS sequence"/>
</dbReference>
<dbReference type="RefSeq" id="WP_178138989.1">
    <property type="nucleotide sequence ID" value="NZ_FQXP01000012.1"/>
</dbReference>
<organism evidence="1 2">
    <name type="scientific">Clostridium collagenovorans DSM 3089</name>
    <dbReference type="NCBI Taxonomy" id="1121306"/>
    <lineage>
        <taxon>Bacteria</taxon>
        <taxon>Bacillati</taxon>
        <taxon>Bacillota</taxon>
        <taxon>Clostridia</taxon>
        <taxon>Eubacteriales</taxon>
        <taxon>Clostridiaceae</taxon>
        <taxon>Clostridium</taxon>
    </lineage>
</organism>
<dbReference type="AlphaFoldDB" id="A0A1M5YAP5"/>
<name>A0A1M5YAP5_9CLOT</name>
<evidence type="ECO:0000313" key="2">
    <source>
        <dbReference type="Proteomes" id="UP000184526"/>
    </source>
</evidence>
<dbReference type="EMBL" id="FQXP01000012">
    <property type="protein sequence ID" value="SHI08989.1"/>
    <property type="molecule type" value="Genomic_DNA"/>
</dbReference>
<sequence>MVLPVDRMKNIVCTEKKFRIPYVERFQEGEFRKRVQFMYTGELTNVRFKCNDLAL</sequence>